<organism evidence="2 3">
    <name type="scientific">Sphingomonas lycopersici</name>
    <dbReference type="NCBI Taxonomy" id="2951807"/>
    <lineage>
        <taxon>Bacteria</taxon>
        <taxon>Pseudomonadati</taxon>
        <taxon>Pseudomonadota</taxon>
        <taxon>Alphaproteobacteria</taxon>
        <taxon>Sphingomonadales</taxon>
        <taxon>Sphingomonadaceae</taxon>
        <taxon>Sphingomonas</taxon>
    </lineage>
</organism>
<proteinExistence type="predicted"/>
<comment type="caution">
    <text evidence="2">The sequence shown here is derived from an EMBL/GenBank/DDBJ whole genome shotgun (WGS) entry which is preliminary data.</text>
</comment>
<protein>
    <recommendedName>
        <fullName evidence="4">Flagellar FliJ protein</fullName>
    </recommendedName>
</protein>
<evidence type="ECO:0000313" key="2">
    <source>
        <dbReference type="EMBL" id="MCW6536802.1"/>
    </source>
</evidence>
<accession>A0AA41ZCG3</accession>
<evidence type="ECO:0000313" key="3">
    <source>
        <dbReference type="Proteomes" id="UP001165565"/>
    </source>
</evidence>
<evidence type="ECO:0008006" key="4">
    <source>
        <dbReference type="Google" id="ProtNLM"/>
    </source>
</evidence>
<reference evidence="2" key="1">
    <citation type="submission" date="2022-06" db="EMBL/GenBank/DDBJ databases">
        <title>Sphingomonas sp. nov. isolated from rhizosphere soil of tomato.</title>
        <authorList>
            <person name="Dong H."/>
            <person name="Gao R."/>
        </authorList>
    </citation>
    <scope>NUCLEOTIDE SEQUENCE</scope>
    <source>
        <strain evidence="2">MMSM24</strain>
    </source>
</reference>
<dbReference type="RefSeq" id="WP_265270557.1">
    <property type="nucleotide sequence ID" value="NZ_JANFAU010000006.1"/>
</dbReference>
<keyword evidence="3" id="KW-1185">Reference proteome</keyword>
<dbReference type="Gene3D" id="1.10.287.1700">
    <property type="match status" value="1"/>
</dbReference>
<dbReference type="AlphaFoldDB" id="A0AA41ZCG3"/>
<dbReference type="InterPro" id="IPR053716">
    <property type="entry name" value="Flag_assembly_chemotaxis_eff"/>
</dbReference>
<feature type="region of interest" description="Disordered" evidence="1">
    <location>
        <begin position="121"/>
        <end position="142"/>
    </location>
</feature>
<dbReference type="Proteomes" id="UP001165565">
    <property type="component" value="Unassembled WGS sequence"/>
</dbReference>
<evidence type="ECO:0000256" key="1">
    <source>
        <dbReference type="SAM" id="MobiDB-lite"/>
    </source>
</evidence>
<gene>
    <name evidence="2" type="ORF">NEE01_18650</name>
</gene>
<dbReference type="EMBL" id="JANFAV010000016">
    <property type="protein sequence ID" value="MCW6536802.1"/>
    <property type="molecule type" value="Genomic_DNA"/>
</dbReference>
<name>A0AA41ZCG3_9SPHN</name>
<sequence>MADTRKLARVLRVRTLQYGLAQAAEARARDAHAQESALSTRIARLAADVAPATERGAGFSLAAAAHYRERLHRSAETAANRVRTAEYEAERAAEATRSAKRDQSAIEKLIARGEAEAALREIRKLRDAPPTRPTGKIRHDLC</sequence>